<sequence length="207" mass="22888">MGTTSMETDEIPTPTDLIGKANTVLSDKISEDVPKNLIFDKYRVVKDSLKTLLEAHVSMKTENDSLKARMDKLELAIQNQTNTKVQPSRPSVSDKSKSQKTNSSLKQPLIKNLTASTQGNRSTASQNLQDDGDDSDDDEAIFLPKDPEVRKTLTRYERKLLNGPAKTKDAKSVPSTSVPQKKKARQNLVFDTSTRKNGPVDDITLAN</sequence>
<feature type="compositionally biased region" description="Basic and acidic residues" evidence="1">
    <location>
        <begin position="145"/>
        <end position="171"/>
    </location>
</feature>
<feature type="region of interest" description="Disordered" evidence="1">
    <location>
        <begin position="79"/>
        <end position="207"/>
    </location>
</feature>
<feature type="compositionally biased region" description="Polar residues" evidence="1">
    <location>
        <begin position="113"/>
        <end position="129"/>
    </location>
</feature>
<evidence type="ECO:0000256" key="1">
    <source>
        <dbReference type="SAM" id="MobiDB-lite"/>
    </source>
</evidence>
<accession>A0A9P0F191</accession>
<evidence type="ECO:0000313" key="3">
    <source>
        <dbReference type="Proteomes" id="UP001152759"/>
    </source>
</evidence>
<organism evidence="2 3">
    <name type="scientific">Bemisia tabaci</name>
    <name type="common">Sweetpotato whitefly</name>
    <name type="synonym">Aleurodes tabaci</name>
    <dbReference type="NCBI Taxonomy" id="7038"/>
    <lineage>
        <taxon>Eukaryota</taxon>
        <taxon>Metazoa</taxon>
        <taxon>Ecdysozoa</taxon>
        <taxon>Arthropoda</taxon>
        <taxon>Hexapoda</taxon>
        <taxon>Insecta</taxon>
        <taxon>Pterygota</taxon>
        <taxon>Neoptera</taxon>
        <taxon>Paraneoptera</taxon>
        <taxon>Hemiptera</taxon>
        <taxon>Sternorrhyncha</taxon>
        <taxon>Aleyrodoidea</taxon>
        <taxon>Aleyrodidae</taxon>
        <taxon>Aleyrodinae</taxon>
        <taxon>Bemisia</taxon>
    </lineage>
</organism>
<reference evidence="2" key="1">
    <citation type="submission" date="2021-12" db="EMBL/GenBank/DDBJ databases">
        <authorList>
            <person name="King R."/>
        </authorList>
    </citation>
    <scope>NUCLEOTIDE SEQUENCE</scope>
</reference>
<keyword evidence="3" id="KW-1185">Reference proteome</keyword>
<gene>
    <name evidence="2" type="ORF">BEMITA_LOCUS3945</name>
</gene>
<dbReference type="Proteomes" id="UP001152759">
    <property type="component" value="Chromosome 2"/>
</dbReference>
<feature type="compositionally biased region" description="Polar residues" evidence="1">
    <location>
        <begin position="79"/>
        <end position="91"/>
    </location>
</feature>
<dbReference type="EMBL" id="OU963863">
    <property type="protein sequence ID" value="CAH0384643.1"/>
    <property type="molecule type" value="Genomic_DNA"/>
</dbReference>
<name>A0A9P0F191_BEMTA</name>
<protein>
    <submittedName>
        <fullName evidence="2">Uncharacterized protein</fullName>
    </submittedName>
</protein>
<proteinExistence type="predicted"/>
<evidence type="ECO:0000313" key="2">
    <source>
        <dbReference type="EMBL" id="CAH0384643.1"/>
    </source>
</evidence>
<feature type="compositionally biased region" description="Acidic residues" evidence="1">
    <location>
        <begin position="130"/>
        <end position="140"/>
    </location>
</feature>
<dbReference type="AlphaFoldDB" id="A0A9P0F191"/>